<keyword evidence="2" id="KW-1185">Reference proteome</keyword>
<evidence type="ECO:0000313" key="2">
    <source>
        <dbReference type="Proteomes" id="UP000024635"/>
    </source>
</evidence>
<gene>
    <name evidence="1" type="primary">Acey_s0069.g354</name>
    <name evidence="1" type="ORF">Y032_0069g354</name>
</gene>
<dbReference type="EMBL" id="JARK01001405">
    <property type="protein sequence ID" value="EYC07703.1"/>
    <property type="molecule type" value="Genomic_DNA"/>
</dbReference>
<evidence type="ECO:0000313" key="1">
    <source>
        <dbReference type="EMBL" id="EYC07703.1"/>
    </source>
</evidence>
<comment type="caution">
    <text evidence="1">The sequence shown here is derived from an EMBL/GenBank/DDBJ whole genome shotgun (WGS) entry which is preliminary data.</text>
</comment>
<organism evidence="1 2">
    <name type="scientific">Ancylostoma ceylanicum</name>
    <dbReference type="NCBI Taxonomy" id="53326"/>
    <lineage>
        <taxon>Eukaryota</taxon>
        <taxon>Metazoa</taxon>
        <taxon>Ecdysozoa</taxon>
        <taxon>Nematoda</taxon>
        <taxon>Chromadorea</taxon>
        <taxon>Rhabditida</taxon>
        <taxon>Rhabditina</taxon>
        <taxon>Rhabditomorpha</taxon>
        <taxon>Strongyloidea</taxon>
        <taxon>Ancylostomatidae</taxon>
        <taxon>Ancylostomatinae</taxon>
        <taxon>Ancylostoma</taxon>
    </lineage>
</organism>
<dbReference type="Proteomes" id="UP000024635">
    <property type="component" value="Unassembled WGS sequence"/>
</dbReference>
<name>A0A016TZC7_9BILA</name>
<accession>A0A016TZC7</accession>
<reference evidence="2" key="1">
    <citation type="journal article" date="2015" name="Nat. Genet.">
        <title>The genome and transcriptome of the zoonotic hookworm Ancylostoma ceylanicum identify infection-specific gene families.</title>
        <authorList>
            <person name="Schwarz E.M."/>
            <person name="Hu Y."/>
            <person name="Antoshechkin I."/>
            <person name="Miller M.M."/>
            <person name="Sternberg P.W."/>
            <person name="Aroian R.V."/>
        </authorList>
    </citation>
    <scope>NUCLEOTIDE SEQUENCE</scope>
    <source>
        <strain evidence="2">HY135</strain>
    </source>
</reference>
<dbReference type="AlphaFoldDB" id="A0A016TZC7"/>
<proteinExistence type="predicted"/>
<sequence length="104" mass="11136">MKMGEARGRASILCYATSDGLARSSELTTRPAFSAASSEREIYCGDCSKNSKVSDGFGKKTARMDSNDNSDYVNFMYARFGKILQGTSITTASDLMPGHGAVES</sequence>
<protein>
    <submittedName>
        <fullName evidence="1">Uncharacterized protein</fullName>
    </submittedName>
</protein>